<evidence type="ECO:0000313" key="2">
    <source>
        <dbReference type="Proteomes" id="UP000036681"/>
    </source>
</evidence>
<sequence length="125" mass="12896">MPPIPAQPSSAPPTMEESKPVGKHEENSKHASLSGSSHHGGILSMLKAKIAKAIPTGNEMILPDDKNPSIVWDPVLNKYVGAGVEEETVNTPPPSTANSGVFDGPANGSSGGLRAARISGGMSWM</sequence>
<dbReference type="Proteomes" id="UP000036681">
    <property type="component" value="Unplaced"/>
</dbReference>
<evidence type="ECO:0000313" key="3">
    <source>
        <dbReference type="WBParaSite" id="ALUE_0000127801-mRNA-1"/>
    </source>
</evidence>
<name>A0A0M3HID3_ASCLU</name>
<dbReference type="WBParaSite" id="ALUE_0000127801-mRNA-1">
    <property type="protein sequence ID" value="ALUE_0000127801-mRNA-1"/>
    <property type="gene ID" value="ALUE_0000127801"/>
</dbReference>
<feature type="compositionally biased region" description="Low complexity" evidence="1">
    <location>
        <begin position="30"/>
        <end position="40"/>
    </location>
</feature>
<protein>
    <submittedName>
        <fullName evidence="3">WH2 domain-containing protein</fullName>
    </submittedName>
</protein>
<feature type="compositionally biased region" description="Basic and acidic residues" evidence="1">
    <location>
        <begin position="16"/>
        <end position="29"/>
    </location>
</feature>
<dbReference type="AlphaFoldDB" id="A0A0M3HID3"/>
<organism evidence="2 3">
    <name type="scientific">Ascaris lumbricoides</name>
    <name type="common">Giant roundworm</name>
    <dbReference type="NCBI Taxonomy" id="6252"/>
    <lineage>
        <taxon>Eukaryota</taxon>
        <taxon>Metazoa</taxon>
        <taxon>Ecdysozoa</taxon>
        <taxon>Nematoda</taxon>
        <taxon>Chromadorea</taxon>
        <taxon>Rhabditida</taxon>
        <taxon>Spirurina</taxon>
        <taxon>Ascaridomorpha</taxon>
        <taxon>Ascaridoidea</taxon>
        <taxon>Ascarididae</taxon>
        <taxon>Ascaris</taxon>
    </lineage>
</organism>
<feature type="region of interest" description="Disordered" evidence="1">
    <location>
        <begin position="86"/>
        <end position="113"/>
    </location>
</feature>
<evidence type="ECO:0000256" key="1">
    <source>
        <dbReference type="SAM" id="MobiDB-lite"/>
    </source>
</evidence>
<proteinExistence type="predicted"/>
<accession>A0A0M3HID3</accession>
<keyword evidence="2" id="KW-1185">Reference proteome</keyword>
<feature type="region of interest" description="Disordered" evidence="1">
    <location>
        <begin position="1"/>
        <end position="40"/>
    </location>
</feature>
<reference evidence="3" key="1">
    <citation type="submission" date="2017-02" db="UniProtKB">
        <authorList>
            <consortium name="WormBaseParasite"/>
        </authorList>
    </citation>
    <scope>IDENTIFICATION</scope>
</reference>